<protein>
    <submittedName>
        <fullName evidence="2">Uncharacterized protein</fullName>
    </submittedName>
</protein>
<evidence type="ECO:0000313" key="3">
    <source>
        <dbReference type="Proteomes" id="UP001283361"/>
    </source>
</evidence>
<reference evidence="2" key="1">
    <citation type="journal article" date="2023" name="G3 (Bethesda)">
        <title>A reference genome for the long-term kleptoplast-retaining sea slug Elysia crispata morphotype clarki.</title>
        <authorList>
            <person name="Eastman K.E."/>
            <person name="Pendleton A.L."/>
            <person name="Shaikh M.A."/>
            <person name="Suttiyut T."/>
            <person name="Ogas R."/>
            <person name="Tomko P."/>
            <person name="Gavelis G."/>
            <person name="Widhalm J.R."/>
            <person name="Wisecaver J.H."/>
        </authorList>
    </citation>
    <scope>NUCLEOTIDE SEQUENCE</scope>
    <source>
        <strain evidence="2">ECLA1</strain>
    </source>
</reference>
<dbReference type="EMBL" id="JAWDGP010000619">
    <property type="protein sequence ID" value="KAK3798899.1"/>
    <property type="molecule type" value="Genomic_DNA"/>
</dbReference>
<gene>
    <name evidence="2" type="ORF">RRG08_050278</name>
</gene>
<accession>A0AAE1E937</accession>
<proteinExistence type="predicted"/>
<feature type="region of interest" description="Disordered" evidence="1">
    <location>
        <begin position="89"/>
        <end position="108"/>
    </location>
</feature>
<keyword evidence="3" id="KW-1185">Reference proteome</keyword>
<dbReference type="Proteomes" id="UP001283361">
    <property type="component" value="Unassembled WGS sequence"/>
</dbReference>
<evidence type="ECO:0000256" key="1">
    <source>
        <dbReference type="SAM" id="MobiDB-lite"/>
    </source>
</evidence>
<name>A0AAE1E937_9GAST</name>
<sequence>MLETKIDVSSQRFIFDMVDLLIPCKGCYAKVSASKTNASELLKTFPVNEDVMTSATSIQLAEISDRTANPINIDSSARYLSNYIARSGQAPGTMVSQSQPHQAYRGRR</sequence>
<comment type="caution">
    <text evidence="2">The sequence shown here is derived from an EMBL/GenBank/DDBJ whole genome shotgun (WGS) entry which is preliminary data.</text>
</comment>
<organism evidence="2 3">
    <name type="scientific">Elysia crispata</name>
    <name type="common">lettuce slug</name>
    <dbReference type="NCBI Taxonomy" id="231223"/>
    <lineage>
        <taxon>Eukaryota</taxon>
        <taxon>Metazoa</taxon>
        <taxon>Spiralia</taxon>
        <taxon>Lophotrochozoa</taxon>
        <taxon>Mollusca</taxon>
        <taxon>Gastropoda</taxon>
        <taxon>Heterobranchia</taxon>
        <taxon>Euthyneura</taxon>
        <taxon>Panpulmonata</taxon>
        <taxon>Sacoglossa</taxon>
        <taxon>Placobranchoidea</taxon>
        <taxon>Plakobranchidae</taxon>
        <taxon>Elysia</taxon>
    </lineage>
</organism>
<evidence type="ECO:0000313" key="2">
    <source>
        <dbReference type="EMBL" id="KAK3798899.1"/>
    </source>
</evidence>
<dbReference type="AlphaFoldDB" id="A0AAE1E937"/>